<feature type="region of interest" description="Disordered" evidence="7">
    <location>
        <begin position="205"/>
        <end position="238"/>
    </location>
</feature>
<keyword evidence="2" id="KW-0805">Transcription regulation</keyword>
<dbReference type="InterPro" id="IPR001699">
    <property type="entry name" value="TF_T-box"/>
</dbReference>
<dbReference type="Proteomes" id="UP000694546">
    <property type="component" value="Chromosome 21"/>
</dbReference>
<keyword evidence="1" id="KW-0217">Developmental protein</keyword>
<evidence type="ECO:0000256" key="6">
    <source>
        <dbReference type="PROSITE-ProRule" id="PRU00201"/>
    </source>
</evidence>
<reference evidence="9" key="2">
    <citation type="submission" date="2025-09" db="UniProtKB">
        <authorList>
            <consortium name="Ensembl"/>
        </authorList>
    </citation>
    <scope>IDENTIFICATION</scope>
</reference>
<dbReference type="SUPFAM" id="SSF49417">
    <property type="entry name" value="p53-like transcription factors"/>
    <property type="match status" value="1"/>
</dbReference>
<dbReference type="PANTHER" id="PTHR11267:SF104">
    <property type="entry name" value="T-BOX TRANSCRIPTION FACTOR TBX1"/>
    <property type="match status" value="1"/>
</dbReference>
<dbReference type="GO" id="GO:0000981">
    <property type="term" value="F:DNA-binding transcription factor activity, RNA polymerase II-specific"/>
    <property type="evidence" value="ECO:0007669"/>
    <property type="project" value="TreeGrafter"/>
</dbReference>
<dbReference type="OMA" id="GAMEISM"/>
<evidence type="ECO:0000256" key="5">
    <source>
        <dbReference type="ARBA" id="ARBA00023242"/>
    </source>
</evidence>
<dbReference type="AlphaFoldDB" id="A0A8C5CL21"/>
<proteinExistence type="predicted"/>
<dbReference type="InterPro" id="IPR046360">
    <property type="entry name" value="T-box_DNA-bd"/>
</dbReference>
<feature type="domain" description="T-box" evidence="8">
    <location>
        <begin position="22"/>
        <end position="199"/>
    </location>
</feature>
<keyword evidence="5 6" id="KW-0539">Nucleus</keyword>
<dbReference type="Ensembl" id="ENSGMOT00000034516.1">
    <property type="protein sequence ID" value="ENSGMOP00000063875.1"/>
    <property type="gene ID" value="ENSGMOG00000030308.1"/>
</dbReference>
<dbReference type="PRINTS" id="PR00937">
    <property type="entry name" value="TBOX"/>
</dbReference>
<dbReference type="InterPro" id="IPR008967">
    <property type="entry name" value="p53-like_TF_DNA-bd_sf"/>
</dbReference>
<name>A0A8C5CL21_GADMO</name>
<dbReference type="SMART" id="SM00425">
    <property type="entry name" value="TBOX"/>
    <property type="match status" value="1"/>
</dbReference>
<keyword evidence="4" id="KW-0804">Transcription</keyword>
<evidence type="ECO:0000256" key="7">
    <source>
        <dbReference type="SAM" id="MobiDB-lite"/>
    </source>
</evidence>
<keyword evidence="10" id="KW-1185">Reference proteome</keyword>
<evidence type="ECO:0000256" key="3">
    <source>
        <dbReference type="ARBA" id="ARBA00023125"/>
    </source>
</evidence>
<evidence type="ECO:0000259" key="8">
    <source>
        <dbReference type="PROSITE" id="PS50252"/>
    </source>
</evidence>
<comment type="caution">
    <text evidence="6">Lacks conserved residue(s) required for the propagation of feature annotation.</text>
</comment>
<protein>
    <recommendedName>
        <fullName evidence="8">T-box domain-containing protein</fullName>
    </recommendedName>
</protein>
<organism evidence="9 10">
    <name type="scientific">Gadus morhua</name>
    <name type="common">Atlantic cod</name>
    <dbReference type="NCBI Taxonomy" id="8049"/>
    <lineage>
        <taxon>Eukaryota</taxon>
        <taxon>Metazoa</taxon>
        <taxon>Chordata</taxon>
        <taxon>Craniata</taxon>
        <taxon>Vertebrata</taxon>
        <taxon>Euteleostomi</taxon>
        <taxon>Actinopterygii</taxon>
        <taxon>Neopterygii</taxon>
        <taxon>Teleostei</taxon>
        <taxon>Neoteleostei</taxon>
        <taxon>Acanthomorphata</taxon>
        <taxon>Zeiogadaria</taxon>
        <taxon>Gadariae</taxon>
        <taxon>Gadiformes</taxon>
        <taxon>Gadoidei</taxon>
        <taxon>Gadidae</taxon>
        <taxon>Gadus</taxon>
    </lineage>
</organism>
<dbReference type="GO" id="GO:0000978">
    <property type="term" value="F:RNA polymerase II cis-regulatory region sequence-specific DNA binding"/>
    <property type="evidence" value="ECO:0007669"/>
    <property type="project" value="InterPro"/>
</dbReference>
<comment type="subcellular location">
    <subcellularLocation>
        <location evidence="6">Nucleus</location>
    </subcellularLocation>
</comment>
<dbReference type="GeneTree" id="ENSGT00940000156269"/>
<dbReference type="GO" id="GO:0000785">
    <property type="term" value="C:chromatin"/>
    <property type="evidence" value="ECO:0007669"/>
    <property type="project" value="TreeGrafter"/>
</dbReference>
<evidence type="ECO:0000256" key="4">
    <source>
        <dbReference type="ARBA" id="ARBA00023163"/>
    </source>
</evidence>
<evidence type="ECO:0000313" key="10">
    <source>
        <dbReference type="Proteomes" id="UP000694546"/>
    </source>
</evidence>
<evidence type="ECO:0000256" key="1">
    <source>
        <dbReference type="ARBA" id="ARBA00022473"/>
    </source>
</evidence>
<evidence type="ECO:0000313" key="9">
    <source>
        <dbReference type="Ensembl" id="ENSGMOP00000063875.1"/>
    </source>
</evidence>
<keyword evidence="3 6" id="KW-0238">DNA-binding</keyword>
<reference evidence="9" key="1">
    <citation type="submission" date="2025-08" db="UniProtKB">
        <authorList>
            <consortium name="Ensembl"/>
        </authorList>
    </citation>
    <scope>IDENTIFICATION</scope>
</reference>
<dbReference type="GO" id="GO:0005634">
    <property type="term" value="C:nucleus"/>
    <property type="evidence" value="ECO:0007669"/>
    <property type="project" value="UniProtKB-SubCell"/>
</dbReference>
<dbReference type="PANTHER" id="PTHR11267">
    <property type="entry name" value="T-BOX PROTEIN-RELATED"/>
    <property type="match status" value="1"/>
</dbReference>
<accession>A0A8C5CL21</accession>
<dbReference type="PROSITE" id="PS50252">
    <property type="entry name" value="TBOX_3"/>
    <property type="match status" value="1"/>
</dbReference>
<sequence>MMDLQPGHSPAVLRFKGISVTLENNSVWKQFHSYGTEMILTKSGRRMFPYCRYRLSGLNPSQRYSLVLSIVPADQHKYRWNTKKWEVIGAAEYQAQGLIRAFPHQNSPCLGSEWMNTLVSFYKLKLTNNMSDQEGHMILHSMHRYIPRLHVIPVLDGDGPTSMTFTFPQTEFVTVTTYQNPWIIQLKINHNPFAKGFREEGIHPRLFKPKLGDSPGTKEAQSPVTKPAEDDDNDGGAMEISMEKTPVYSVITLRILWVKCSITQQQKAASSSGSNCHSGLY</sequence>
<dbReference type="InterPro" id="IPR036960">
    <property type="entry name" value="T-box_sf"/>
</dbReference>
<dbReference type="Gene3D" id="2.60.40.820">
    <property type="entry name" value="Transcription factor, T-box"/>
    <property type="match status" value="1"/>
</dbReference>
<evidence type="ECO:0000256" key="2">
    <source>
        <dbReference type="ARBA" id="ARBA00023015"/>
    </source>
</evidence>
<dbReference type="GO" id="GO:0045893">
    <property type="term" value="P:positive regulation of DNA-templated transcription"/>
    <property type="evidence" value="ECO:0007669"/>
    <property type="project" value="InterPro"/>
</dbReference>
<dbReference type="GO" id="GO:0001708">
    <property type="term" value="P:cell fate specification"/>
    <property type="evidence" value="ECO:0007669"/>
    <property type="project" value="TreeGrafter"/>
</dbReference>
<dbReference type="Pfam" id="PF00907">
    <property type="entry name" value="T-box"/>
    <property type="match status" value="1"/>
</dbReference>